<evidence type="ECO:0000259" key="14">
    <source>
        <dbReference type="Pfam" id="PF01370"/>
    </source>
</evidence>
<evidence type="ECO:0000256" key="2">
    <source>
        <dbReference type="ARBA" id="ARBA00022857"/>
    </source>
</evidence>
<dbReference type="SUPFAM" id="SSF51735">
    <property type="entry name" value="NAD(P)-binding Rossmann-fold domains"/>
    <property type="match status" value="1"/>
</dbReference>
<evidence type="ECO:0000256" key="10">
    <source>
        <dbReference type="ARBA" id="ARBA00042087"/>
    </source>
</evidence>
<dbReference type="InterPro" id="IPR050425">
    <property type="entry name" value="NAD(P)_dehydrat-like"/>
</dbReference>
<comment type="pathway">
    <text evidence="1">Pigment biosynthesis; anthocyanin biosynthesis.</text>
</comment>
<keyword evidence="4" id="KW-0284">Flavonoid biosynthesis</keyword>
<dbReference type="AlphaFoldDB" id="A0A5N6M651"/>
<dbReference type="GO" id="GO:0047890">
    <property type="term" value="F:flavanone 4-reductase activity"/>
    <property type="evidence" value="ECO:0007669"/>
    <property type="project" value="UniProtKB-EC"/>
</dbReference>
<evidence type="ECO:0000256" key="11">
    <source>
        <dbReference type="ARBA" id="ARBA00042831"/>
    </source>
</evidence>
<dbReference type="Proteomes" id="UP000326396">
    <property type="component" value="Linkage Group LG7"/>
</dbReference>
<proteinExistence type="inferred from homology"/>
<protein>
    <recommendedName>
        <fullName evidence="9">Dihydroflavonol 4-reductase</fullName>
        <ecNumber evidence="8">1.1.1.219</ecNumber>
        <ecNumber evidence="7">1.1.1.234</ecNumber>
    </recommendedName>
    <alternativeName>
        <fullName evidence="11">Dihydrokaempferol 4-reductase</fullName>
    </alternativeName>
    <alternativeName>
        <fullName evidence="10">Flavanone 4-reductase</fullName>
    </alternativeName>
</protein>
<comment type="function">
    <text evidence="6">Bifunctional enzyme involved in flavonoid metabolism.</text>
</comment>
<dbReference type="Gene3D" id="3.40.50.720">
    <property type="entry name" value="NAD(P)-binding Rossmann-like Domain"/>
    <property type="match status" value="1"/>
</dbReference>
<evidence type="ECO:0000256" key="9">
    <source>
        <dbReference type="ARBA" id="ARBA00039963"/>
    </source>
</evidence>
<keyword evidence="16" id="KW-1185">Reference proteome</keyword>
<dbReference type="EMBL" id="SZYD01000017">
    <property type="protein sequence ID" value="KAD3069201.1"/>
    <property type="molecule type" value="Genomic_DNA"/>
</dbReference>
<dbReference type="FunFam" id="3.40.50.720:FF:000085">
    <property type="entry name" value="Dihydroflavonol reductase"/>
    <property type="match status" value="1"/>
</dbReference>
<name>A0A5N6M651_9ASTR</name>
<evidence type="ECO:0000256" key="5">
    <source>
        <dbReference type="ARBA" id="ARBA00023445"/>
    </source>
</evidence>
<dbReference type="InterPro" id="IPR036291">
    <property type="entry name" value="NAD(P)-bd_dom_sf"/>
</dbReference>
<feature type="domain" description="NAD-dependent epimerase/dehydratase" evidence="14">
    <location>
        <begin position="6"/>
        <end position="252"/>
    </location>
</feature>
<dbReference type="GO" id="GO:0045552">
    <property type="term" value="F:dihydroflavanol 4-reductase activity"/>
    <property type="evidence" value="ECO:0007669"/>
    <property type="project" value="UniProtKB-EC"/>
</dbReference>
<evidence type="ECO:0000256" key="6">
    <source>
        <dbReference type="ARBA" id="ARBA00037100"/>
    </source>
</evidence>
<evidence type="ECO:0000313" key="15">
    <source>
        <dbReference type="EMBL" id="KAD3069201.1"/>
    </source>
</evidence>
<reference evidence="15 16" key="1">
    <citation type="submission" date="2019-05" db="EMBL/GenBank/DDBJ databases">
        <title>Mikania micrantha, genome provides insights into the molecular mechanism of rapid growth.</title>
        <authorList>
            <person name="Liu B."/>
        </authorList>
    </citation>
    <scope>NUCLEOTIDE SEQUENCE [LARGE SCALE GENOMIC DNA]</scope>
    <source>
        <strain evidence="15">NLD-2019</strain>
        <tissue evidence="15">Leaf</tissue>
    </source>
</reference>
<dbReference type="InterPro" id="IPR001509">
    <property type="entry name" value="Epimerase_deHydtase"/>
</dbReference>
<comment type="caution">
    <text evidence="15">The sequence shown here is derived from an EMBL/GenBank/DDBJ whole genome shotgun (WGS) entry which is preliminary data.</text>
</comment>
<accession>A0A5N6M651</accession>
<evidence type="ECO:0000256" key="13">
    <source>
        <dbReference type="ARBA" id="ARBA00049132"/>
    </source>
</evidence>
<evidence type="ECO:0000256" key="1">
    <source>
        <dbReference type="ARBA" id="ARBA00004935"/>
    </source>
</evidence>
<keyword evidence="3" id="KW-0560">Oxidoreductase</keyword>
<evidence type="ECO:0000313" key="16">
    <source>
        <dbReference type="Proteomes" id="UP000326396"/>
    </source>
</evidence>
<keyword evidence="2" id="KW-0521">NADP</keyword>
<dbReference type="EC" id="1.1.1.219" evidence="8"/>
<evidence type="ECO:0000256" key="3">
    <source>
        <dbReference type="ARBA" id="ARBA00023002"/>
    </source>
</evidence>
<organism evidence="15 16">
    <name type="scientific">Mikania micrantha</name>
    <name type="common">bitter vine</name>
    <dbReference type="NCBI Taxonomy" id="192012"/>
    <lineage>
        <taxon>Eukaryota</taxon>
        <taxon>Viridiplantae</taxon>
        <taxon>Streptophyta</taxon>
        <taxon>Embryophyta</taxon>
        <taxon>Tracheophyta</taxon>
        <taxon>Spermatophyta</taxon>
        <taxon>Magnoliopsida</taxon>
        <taxon>eudicotyledons</taxon>
        <taxon>Gunneridae</taxon>
        <taxon>Pentapetalae</taxon>
        <taxon>asterids</taxon>
        <taxon>campanulids</taxon>
        <taxon>Asterales</taxon>
        <taxon>Asteraceae</taxon>
        <taxon>Asteroideae</taxon>
        <taxon>Heliantheae alliance</taxon>
        <taxon>Eupatorieae</taxon>
        <taxon>Mikania</taxon>
    </lineage>
</organism>
<sequence>MEKGRVFVSGGTGFLASWMIKRLLEEGYYVNTTIRCRSTSGSTKDVSYLTNLPGASERLKIFEADLSKPETFDAPIKGCIGVFHVAHPIDFEGKEPEAVQTEKSIKGGLGILQACINSTTVKKVVYTSSASTVVLNGKTHTDQVLDEESWSDVDFIRAHFKDFGASYFVSKTLTEKAMLEFGGNNGLDVVTVIPTFIHGPFLGSRCPGSVRVSMAMIFGDTDNYEMLTKTDFVHVDDVARAHIHLLEYPEAKGRYICSRIGVTISELYKFLSSRYVKYKMPNIDSLKDVDKMKLPGVSSRKLLDTGFQFNYGLEEMFDDAISCCKQSNLL</sequence>
<dbReference type="OrthoDB" id="2735536at2759"/>
<gene>
    <name evidence="15" type="ORF">E3N88_37081</name>
</gene>
<dbReference type="PANTHER" id="PTHR10366:SF563">
    <property type="entry name" value="CINNAMOYL-COA REDUCTASE 16"/>
    <property type="match status" value="1"/>
</dbReference>
<evidence type="ECO:0000256" key="12">
    <source>
        <dbReference type="ARBA" id="ARBA00048870"/>
    </source>
</evidence>
<dbReference type="GO" id="GO:0009813">
    <property type="term" value="P:flavonoid biosynthetic process"/>
    <property type="evidence" value="ECO:0007669"/>
    <property type="project" value="UniProtKB-KW"/>
</dbReference>
<evidence type="ECO:0000256" key="4">
    <source>
        <dbReference type="ARBA" id="ARBA00023241"/>
    </source>
</evidence>
<dbReference type="PANTHER" id="PTHR10366">
    <property type="entry name" value="NAD DEPENDENT EPIMERASE/DEHYDRATASE"/>
    <property type="match status" value="1"/>
</dbReference>
<comment type="catalytic activity">
    <reaction evidence="13">
        <text>a (2R,3S,4S)-leucoanthocyanidin + NADP(+) = a (2R,3R)-dihydroflavonol + NADPH + H(+)</text>
        <dbReference type="Rhea" id="RHEA:54444"/>
        <dbReference type="ChEBI" id="CHEBI:15378"/>
        <dbReference type="ChEBI" id="CHEBI:57783"/>
        <dbReference type="ChEBI" id="CHEBI:58349"/>
        <dbReference type="ChEBI" id="CHEBI:138176"/>
        <dbReference type="ChEBI" id="CHEBI:138188"/>
        <dbReference type="EC" id="1.1.1.219"/>
    </reaction>
</comment>
<dbReference type="Pfam" id="PF01370">
    <property type="entry name" value="Epimerase"/>
    <property type="match status" value="1"/>
</dbReference>
<evidence type="ECO:0000256" key="8">
    <source>
        <dbReference type="ARBA" id="ARBA00039057"/>
    </source>
</evidence>
<dbReference type="EC" id="1.1.1.234" evidence="7"/>
<comment type="similarity">
    <text evidence="5">Belongs to the NAD(P)-dependent epimerase/dehydratase family. Dihydroflavonol-4-reductase subfamily.</text>
</comment>
<dbReference type="CDD" id="cd08958">
    <property type="entry name" value="FR_SDR_e"/>
    <property type="match status" value="1"/>
</dbReference>
<evidence type="ECO:0000256" key="7">
    <source>
        <dbReference type="ARBA" id="ARBA00039055"/>
    </source>
</evidence>
<comment type="catalytic activity">
    <reaction evidence="12">
        <text>(2S)-flavan-4-ol + NADP(+) = (2S)-flavanone + NADPH + H(+)</text>
        <dbReference type="Rhea" id="RHEA:11228"/>
        <dbReference type="ChEBI" id="CHEBI:15378"/>
        <dbReference type="ChEBI" id="CHEBI:15605"/>
        <dbReference type="ChEBI" id="CHEBI:15606"/>
        <dbReference type="ChEBI" id="CHEBI:57783"/>
        <dbReference type="ChEBI" id="CHEBI:58349"/>
        <dbReference type="EC" id="1.1.1.234"/>
    </reaction>
</comment>